<gene>
    <name evidence="4" type="ORF">EPUS_07852</name>
</gene>
<dbReference type="GO" id="GO:0009820">
    <property type="term" value="P:alkaloid metabolic process"/>
    <property type="evidence" value="ECO:0007669"/>
    <property type="project" value="InterPro"/>
</dbReference>
<organism evidence="4 5">
    <name type="scientific">Endocarpon pusillum (strain Z07020 / HMAS-L-300199)</name>
    <name type="common">Lichen-forming fungus</name>
    <dbReference type="NCBI Taxonomy" id="1263415"/>
    <lineage>
        <taxon>Eukaryota</taxon>
        <taxon>Fungi</taxon>
        <taxon>Dikarya</taxon>
        <taxon>Ascomycota</taxon>
        <taxon>Pezizomycotina</taxon>
        <taxon>Eurotiomycetes</taxon>
        <taxon>Chaetothyriomycetidae</taxon>
        <taxon>Verrucariales</taxon>
        <taxon>Verrucariaceae</taxon>
        <taxon>Endocarpon</taxon>
    </lineage>
</organism>
<dbReference type="RefSeq" id="XP_007804921.1">
    <property type="nucleotide sequence ID" value="XM_007806730.1"/>
</dbReference>
<evidence type="ECO:0000313" key="5">
    <source>
        <dbReference type="Proteomes" id="UP000019373"/>
    </source>
</evidence>
<evidence type="ECO:0000313" key="4">
    <source>
        <dbReference type="EMBL" id="ERF69448.1"/>
    </source>
</evidence>
<dbReference type="InterPro" id="IPR056884">
    <property type="entry name" value="NPHP3-like_N"/>
</dbReference>
<dbReference type="EMBL" id="KE721408">
    <property type="protein sequence ID" value="ERF69448.1"/>
    <property type="molecule type" value="Genomic_DNA"/>
</dbReference>
<proteinExistence type="predicted"/>
<sequence length="1020" mass="117719">MAWVPDTNSIAEPIDAIYNRLKLNRPDYGQLSAEDCIRLIKQVAKGAREEPHRIRFRIIIDALDECEDAQDLLEYLYQAKESCGNIFFMFSSRPDIQIPQRSLPATMVKIEADKSLEDMRFFIRHEIQRRNTKLPGNKRSELEDVLQKELFERAGGMFRWTQIQLEDFLPSTQNRPKLHSKGDFCKRIRDLRERAGAEDLDREYERIYEANTRPGRPSREDAKKAFRILLCCFEPLSLDQLAQATLLEEYGEESSESSGAYIRNICCNFIVVSHSVVQFAHVSARDYLVSRKIRAVNEFDAASQHQQPALSSLQFLESHCGEILKHIKEGQFKSVEPYLYPDEHIRNQVERSLPVELRFGLYAATQWAEHASKIPASVRMSKGLSSQITRFLYLPIFQDWHLLTTRLRRIYGFSYEIEASIGTVLVTQVPSKPNPLCLISAFGFSDCLEFDDINSNSFKVGTKSDYDMALTTACLFGHAEVVSKIFIELPKHAGVNRVDFDILKAWDGTMASWEGKDISEIVRLFLEHGAIARKPLVHKALQTAAIEERLDVLLKVVEQMKKEYDDREILKIMSQTAFESLPWMWYQLPEQYHLAVEFFLGQMGAREADRIFKLKTYNGQLLGEVILLNASKQGSFQTFELMTEKFKVPLNVKNDEGDTALHLTPSTKIANYILCEDKFMVSVRNSEGYTPIMTALRAHSPEVWKTISRHGGNTNERTRGGKTGLHLLSMYAASMNSGSDSDRFFSEYYLKQNLAGIKDSEGNTALHLVNYRWCGQWFDGGADYMLKLMQAGETLLARDNRGETAVERIFSFDFQLETSNLPVPKRLKPQFHRIIIHFMEELRQEERKRLLRESQWAKDEITLNGLAILRDIWHLLLQEPEGVNDDYNKPINDGTLLCQRTYFSFELRPGRELPEVKTYLPTWNYVRSDVETVQNYEEVCRRWRLRVWKGGQIQGAFRKCFVCPPPILNANSHQPFIFSGPVNHSRPRPVHCDASFLYSEKKGTYQTLYFSPPLGDEEYK</sequence>
<dbReference type="Proteomes" id="UP000019373">
    <property type="component" value="Unassembled WGS sequence"/>
</dbReference>
<keyword evidence="1" id="KW-0808">Transferase</keyword>
<feature type="domain" description="Nephrocystin 3-like N-terminal" evidence="3">
    <location>
        <begin position="50"/>
        <end position="93"/>
    </location>
</feature>
<dbReference type="PANTHER" id="PTHR10039:SF16">
    <property type="entry name" value="GPI INOSITOL-DEACYLASE"/>
    <property type="match status" value="1"/>
</dbReference>
<keyword evidence="5" id="KW-1185">Reference proteome</keyword>
<dbReference type="GO" id="GO:0016765">
    <property type="term" value="F:transferase activity, transferring alkyl or aryl (other than methyl) groups"/>
    <property type="evidence" value="ECO:0007669"/>
    <property type="project" value="InterPro"/>
</dbReference>
<name>U1GBL9_ENDPU</name>
<dbReference type="Gene3D" id="1.25.40.20">
    <property type="entry name" value="Ankyrin repeat-containing domain"/>
    <property type="match status" value="1"/>
</dbReference>
<dbReference type="HOGENOM" id="CLU_296130_0_0_1"/>
<dbReference type="Pfam" id="PF11991">
    <property type="entry name" value="Trp_DMAT"/>
    <property type="match status" value="1"/>
</dbReference>
<protein>
    <recommendedName>
        <fullName evidence="3">Nephrocystin 3-like N-terminal domain-containing protein</fullName>
    </recommendedName>
</protein>
<dbReference type="OrthoDB" id="7464126at2759"/>
<dbReference type="AlphaFoldDB" id="U1GBL9"/>
<evidence type="ECO:0000256" key="1">
    <source>
        <dbReference type="ARBA" id="ARBA00022679"/>
    </source>
</evidence>
<evidence type="ECO:0000259" key="3">
    <source>
        <dbReference type="Pfam" id="PF24883"/>
    </source>
</evidence>
<dbReference type="InterPro" id="IPR017795">
    <property type="entry name" value="ABBA_NscD-like"/>
</dbReference>
<accession>U1GBL9</accession>
<dbReference type="GeneID" id="19242731"/>
<evidence type="ECO:0000256" key="2">
    <source>
        <dbReference type="ARBA" id="ARBA00022737"/>
    </source>
</evidence>
<reference evidence="5" key="1">
    <citation type="journal article" date="2014" name="BMC Genomics">
        <title>Genome characteristics reveal the impact of lichenization on lichen-forming fungus Endocarpon pusillum Hedwig (Verrucariales, Ascomycota).</title>
        <authorList>
            <person name="Wang Y.-Y."/>
            <person name="Liu B."/>
            <person name="Zhang X.-Y."/>
            <person name="Zhou Q.-M."/>
            <person name="Zhang T."/>
            <person name="Li H."/>
            <person name="Yu Y.-F."/>
            <person name="Zhang X.-L."/>
            <person name="Hao X.-Y."/>
            <person name="Wang M."/>
            <person name="Wang L."/>
            <person name="Wei J.-C."/>
        </authorList>
    </citation>
    <scope>NUCLEOTIDE SEQUENCE [LARGE SCALE GENOMIC DNA]</scope>
    <source>
        <strain evidence="5">Z07020 / HMAS-L-300199</strain>
    </source>
</reference>
<dbReference type="eggNOG" id="ENOG502SIKB">
    <property type="taxonomic scope" value="Eukaryota"/>
</dbReference>
<keyword evidence="2" id="KW-0677">Repeat</keyword>
<dbReference type="SUPFAM" id="SSF48403">
    <property type="entry name" value="Ankyrin repeat"/>
    <property type="match status" value="1"/>
</dbReference>
<dbReference type="InterPro" id="IPR036770">
    <property type="entry name" value="Ankyrin_rpt-contain_sf"/>
</dbReference>
<dbReference type="Pfam" id="PF24883">
    <property type="entry name" value="NPHP3_N"/>
    <property type="match status" value="1"/>
</dbReference>
<dbReference type="PANTHER" id="PTHR10039">
    <property type="entry name" value="AMELOGENIN"/>
    <property type="match status" value="1"/>
</dbReference>